<evidence type="ECO:0000313" key="2">
    <source>
        <dbReference type="EMBL" id="CAF5161954.1"/>
    </source>
</evidence>
<dbReference type="GO" id="GO:0016020">
    <property type="term" value="C:membrane"/>
    <property type="evidence" value="ECO:0007669"/>
    <property type="project" value="InterPro"/>
</dbReference>
<gene>
    <name evidence="2" type="ORF">GIL414_LOCUS65870</name>
</gene>
<dbReference type="GO" id="GO:0005319">
    <property type="term" value="F:lipid transporter activity"/>
    <property type="evidence" value="ECO:0007669"/>
    <property type="project" value="TreeGrafter"/>
</dbReference>
<dbReference type="Proteomes" id="UP000681720">
    <property type="component" value="Unassembled WGS sequence"/>
</dbReference>
<dbReference type="PANTHER" id="PTHR19229">
    <property type="entry name" value="ATP-BINDING CASSETTE TRANSPORTER SUBFAMILY A ABCA"/>
    <property type="match status" value="1"/>
</dbReference>
<name>A0A8S3GEK3_9BILA</name>
<accession>A0A8S3GEK3</accession>
<evidence type="ECO:0000259" key="1">
    <source>
        <dbReference type="Pfam" id="PF23321"/>
    </source>
</evidence>
<sequence>MQEIFLNAVKAKLTIILTSHSMDECERICNRLGIMVHGQLACLGTIQHLKSKFGQGYTIEIKVRTSLDDQNATAIKKIESFLLSQRQYRVEIKETTHSTGIFQIGQSTPAELFQLLEENKHQLNIETYTISQTTLEQIFLSFGKQIRATIE</sequence>
<comment type="caution">
    <text evidence="2">The sequence shown here is derived from an EMBL/GenBank/DDBJ whole genome shotgun (WGS) entry which is preliminary data.</text>
</comment>
<dbReference type="EMBL" id="CAJOBJ010301731">
    <property type="protein sequence ID" value="CAF5161954.1"/>
    <property type="molecule type" value="Genomic_DNA"/>
</dbReference>
<dbReference type="PANTHER" id="PTHR19229:SF250">
    <property type="entry name" value="ABC TRANSPORTER DOMAIN-CONTAINING PROTEIN-RELATED"/>
    <property type="match status" value="1"/>
</dbReference>
<protein>
    <recommendedName>
        <fullName evidence="1">ABCA1-4-like C-terminal R2 regulatory domain-containing protein</fullName>
    </recommendedName>
</protein>
<organism evidence="2 3">
    <name type="scientific">Rotaria magnacalcarata</name>
    <dbReference type="NCBI Taxonomy" id="392030"/>
    <lineage>
        <taxon>Eukaryota</taxon>
        <taxon>Metazoa</taxon>
        <taxon>Spiralia</taxon>
        <taxon>Gnathifera</taxon>
        <taxon>Rotifera</taxon>
        <taxon>Eurotatoria</taxon>
        <taxon>Bdelloidea</taxon>
        <taxon>Philodinida</taxon>
        <taxon>Philodinidae</taxon>
        <taxon>Rotaria</taxon>
    </lineage>
</organism>
<dbReference type="Pfam" id="PF23321">
    <property type="entry name" value="R1_ABCA1"/>
    <property type="match status" value="1"/>
</dbReference>
<evidence type="ECO:0000313" key="3">
    <source>
        <dbReference type="Proteomes" id="UP000681720"/>
    </source>
</evidence>
<dbReference type="SUPFAM" id="SSF52540">
    <property type="entry name" value="P-loop containing nucleoside triphosphate hydrolases"/>
    <property type="match status" value="1"/>
</dbReference>
<feature type="domain" description="ABCA1-4-like C-terminal R2 regulatory" evidence="1">
    <location>
        <begin position="54"/>
        <end position="132"/>
    </location>
</feature>
<dbReference type="InterPro" id="IPR056264">
    <property type="entry name" value="R2_ABCA1-4-like"/>
</dbReference>
<dbReference type="GO" id="GO:0140359">
    <property type="term" value="F:ABC-type transporter activity"/>
    <property type="evidence" value="ECO:0007669"/>
    <property type="project" value="InterPro"/>
</dbReference>
<proteinExistence type="predicted"/>
<dbReference type="InterPro" id="IPR027417">
    <property type="entry name" value="P-loop_NTPase"/>
</dbReference>
<dbReference type="AlphaFoldDB" id="A0A8S3GEK3"/>
<dbReference type="InterPro" id="IPR026082">
    <property type="entry name" value="ABCA"/>
</dbReference>
<dbReference type="Gene3D" id="3.40.50.300">
    <property type="entry name" value="P-loop containing nucleotide triphosphate hydrolases"/>
    <property type="match status" value="1"/>
</dbReference>
<reference evidence="2" key="1">
    <citation type="submission" date="2021-02" db="EMBL/GenBank/DDBJ databases">
        <authorList>
            <person name="Nowell W R."/>
        </authorList>
    </citation>
    <scope>NUCLEOTIDE SEQUENCE</scope>
</reference>